<keyword evidence="2" id="KW-1185">Reference proteome</keyword>
<dbReference type="EMBL" id="JBFAKC010000010">
    <property type="protein sequence ID" value="MEV0710244.1"/>
    <property type="molecule type" value="Genomic_DNA"/>
</dbReference>
<evidence type="ECO:0000313" key="1">
    <source>
        <dbReference type="EMBL" id="MEV0710244.1"/>
    </source>
</evidence>
<reference evidence="1 2" key="1">
    <citation type="submission" date="2024-06" db="EMBL/GenBank/DDBJ databases">
        <title>The Natural Products Discovery Center: Release of the First 8490 Sequenced Strains for Exploring Actinobacteria Biosynthetic Diversity.</title>
        <authorList>
            <person name="Kalkreuter E."/>
            <person name="Kautsar S.A."/>
            <person name="Yang D."/>
            <person name="Bader C.D."/>
            <person name="Teijaro C.N."/>
            <person name="Fluegel L."/>
            <person name="Davis C.M."/>
            <person name="Simpson J.R."/>
            <person name="Lauterbach L."/>
            <person name="Steele A.D."/>
            <person name="Gui C."/>
            <person name="Meng S."/>
            <person name="Li G."/>
            <person name="Viehrig K."/>
            <person name="Ye F."/>
            <person name="Su P."/>
            <person name="Kiefer A.F."/>
            <person name="Nichols A."/>
            <person name="Cepeda A.J."/>
            <person name="Yan W."/>
            <person name="Fan B."/>
            <person name="Jiang Y."/>
            <person name="Adhikari A."/>
            <person name="Zheng C.-J."/>
            <person name="Schuster L."/>
            <person name="Cowan T.M."/>
            <person name="Smanski M.J."/>
            <person name="Chevrette M.G."/>
            <person name="De Carvalho L.P.S."/>
            <person name="Shen B."/>
        </authorList>
    </citation>
    <scope>NUCLEOTIDE SEQUENCE [LARGE SCALE GENOMIC DNA]</scope>
    <source>
        <strain evidence="1 2">NPDC050403</strain>
    </source>
</reference>
<dbReference type="InterPro" id="IPR016039">
    <property type="entry name" value="Thiolase-like"/>
</dbReference>
<dbReference type="SUPFAM" id="SSF53901">
    <property type="entry name" value="Thiolase-like"/>
    <property type="match status" value="1"/>
</dbReference>
<evidence type="ECO:0008006" key="3">
    <source>
        <dbReference type="Google" id="ProtNLM"/>
    </source>
</evidence>
<proteinExistence type="predicted"/>
<dbReference type="Proteomes" id="UP001551695">
    <property type="component" value="Unassembled WGS sequence"/>
</dbReference>
<comment type="caution">
    <text evidence="1">The sequence shown here is derived from an EMBL/GenBank/DDBJ whole genome shotgun (WGS) entry which is preliminary data.</text>
</comment>
<name>A0ABV3FXT9_9NOCA</name>
<organism evidence="1 2">
    <name type="scientific">Nocardia aurea</name>
    <dbReference type="NCBI Taxonomy" id="2144174"/>
    <lineage>
        <taxon>Bacteria</taxon>
        <taxon>Bacillati</taxon>
        <taxon>Actinomycetota</taxon>
        <taxon>Actinomycetes</taxon>
        <taxon>Mycobacteriales</taxon>
        <taxon>Nocardiaceae</taxon>
        <taxon>Nocardia</taxon>
    </lineage>
</organism>
<evidence type="ECO:0000313" key="2">
    <source>
        <dbReference type="Proteomes" id="UP001551695"/>
    </source>
</evidence>
<protein>
    <recommendedName>
        <fullName evidence="3">Beta-ketoacyl-[acyl-carrier-protein] synthase III N-terminal domain-containing protein</fullName>
    </recommendedName>
</protein>
<sequence>MGITIVAAASTHADADSASYVDLAARVILRCLREAGTAVERIGMLVNTGVYREDNLLEPAVAALIQKRCGIGVSVPAEATTTLSFDLMDGAGGPLEAIGVAASFMAHGDIEYAVLVAGDVHPSTGRDVPGFPYRPCAAAILVARDGDAAGFGQLHTASVTADIEPFGYLPLAEAGARGRQTIVVREGDADILGRSVRAVRSCLDAEGLTVADFRDGHAVLLAPEPIPGFGARLRAELGLPSPEEASATAPGLYSAAPFAALAGPESPIGDGKAGTAVLLAADGASSRCLVYRHRAAAAHRLERI</sequence>
<dbReference type="Gene3D" id="3.40.47.10">
    <property type="match status" value="1"/>
</dbReference>
<dbReference type="RefSeq" id="WP_357786037.1">
    <property type="nucleotide sequence ID" value="NZ_JBFAKC010000010.1"/>
</dbReference>
<accession>A0ABV3FXT9</accession>
<gene>
    <name evidence="1" type="ORF">AB0I48_21995</name>
</gene>